<proteinExistence type="predicted"/>
<feature type="compositionally biased region" description="Low complexity" evidence="1">
    <location>
        <begin position="79"/>
        <end position="88"/>
    </location>
</feature>
<accession>A0AAV7S8W6</accession>
<reference evidence="2" key="1">
    <citation type="journal article" date="2022" name="bioRxiv">
        <title>Sequencing and chromosome-scale assembly of the giantPleurodeles waltlgenome.</title>
        <authorList>
            <person name="Brown T."/>
            <person name="Elewa A."/>
            <person name="Iarovenko S."/>
            <person name="Subramanian E."/>
            <person name="Araus A.J."/>
            <person name="Petzold A."/>
            <person name="Susuki M."/>
            <person name="Suzuki K.-i.T."/>
            <person name="Hayashi T."/>
            <person name="Toyoda A."/>
            <person name="Oliveira C."/>
            <person name="Osipova E."/>
            <person name="Leigh N.D."/>
            <person name="Simon A."/>
            <person name="Yun M.H."/>
        </authorList>
    </citation>
    <scope>NUCLEOTIDE SEQUENCE</scope>
    <source>
        <strain evidence="2">20211129_DDA</strain>
        <tissue evidence="2">Liver</tissue>
    </source>
</reference>
<dbReference type="Proteomes" id="UP001066276">
    <property type="component" value="Chromosome 4_2"/>
</dbReference>
<keyword evidence="3" id="KW-1185">Reference proteome</keyword>
<comment type="caution">
    <text evidence="2">The sequence shown here is derived from an EMBL/GenBank/DDBJ whole genome shotgun (WGS) entry which is preliminary data.</text>
</comment>
<name>A0AAV7S8W6_PLEWA</name>
<evidence type="ECO:0000313" key="3">
    <source>
        <dbReference type="Proteomes" id="UP001066276"/>
    </source>
</evidence>
<organism evidence="2 3">
    <name type="scientific">Pleurodeles waltl</name>
    <name type="common">Iberian ribbed newt</name>
    <dbReference type="NCBI Taxonomy" id="8319"/>
    <lineage>
        <taxon>Eukaryota</taxon>
        <taxon>Metazoa</taxon>
        <taxon>Chordata</taxon>
        <taxon>Craniata</taxon>
        <taxon>Vertebrata</taxon>
        <taxon>Euteleostomi</taxon>
        <taxon>Amphibia</taxon>
        <taxon>Batrachia</taxon>
        <taxon>Caudata</taxon>
        <taxon>Salamandroidea</taxon>
        <taxon>Salamandridae</taxon>
        <taxon>Pleurodelinae</taxon>
        <taxon>Pleurodeles</taxon>
    </lineage>
</organism>
<evidence type="ECO:0000313" key="2">
    <source>
        <dbReference type="EMBL" id="KAJ1160508.1"/>
    </source>
</evidence>
<protein>
    <submittedName>
        <fullName evidence="2">Uncharacterized protein</fullName>
    </submittedName>
</protein>
<feature type="compositionally biased region" description="Low complexity" evidence="1">
    <location>
        <begin position="112"/>
        <end position="125"/>
    </location>
</feature>
<dbReference type="AlphaFoldDB" id="A0AAV7S8W6"/>
<dbReference type="EMBL" id="JANPWB010000008">
    <property type="protein sequence ID" value="KAJ1160508.1"/>
    <property type="molecule type" value="Genomic_DNA"/>
</dbReference>
<feature type="region of interest" description="Disordered" evidence="1">
    <location>
        <begin position="1"/>
        <end position="34"/>
    </location>
</feature>
<sequence>MEPSPQEDPQPDSRDQPAPSRPAPDKNGGGAAGKLYCLSHTARLGRPVLQAHPQPLSLQGLRGAGPACRTSRTQSTAGPSVHSSCAVAPPSPPVAAPVTLLESDGQDPPTLPLLGSGPSGALMLH</sequence>
<evidence type="ECO:0000256" key="1">
    <source>
        <dbReference type="SAM" id="MobiDB-lite"/>
    </source>
</evidence>
<feature type="region of interest" description="Disordered" evidence="1">
    <location>
        <begin position="56"/>
        <end position="125"/>
    </location>
</feature>
<gene>
    <name evidence="2" type="ORF">NDU88_001010</name>
</gene>